<feature type="domain" description="Peptidase C58 YopT-type" evidence="4">
    <location>
        <begin position="52"/>
        <end position="228"/>
    </location>
</feature>
<dbReference type="Proteomes" id="UP000996601">
    <property type="component" value="Unassembled WGS sequence"/>
</dbReference>
<dbReference type="SUPFAM" id="SSF54001">
    <property type="entry name" value="Cysteine proteinases"/>
    <property type="match status" value="1"/>
</dbReference>
<evidence type="ECO:0000313" key="5">
    <source>
        <dbReference type="EMBL" id="MCQ4632551.1"/>
    </source>
</evidence>
<name>A0ABT1RBH9_9HYPH</name>
<keyword evidence="6" id="KW-1185">Reference proteome</keyword>
<reference evidence="5" key="1">
    <citation type="submission" date="2021-07" db="EMBL/GenBank/DDBJ databases">
        <title>Shinella sp. nov., a novel member of the genus Shinella from water.</title>
        <authorList>
            <person name="Deng Y."/>
        </authorList>
    </citation>
    <scope>NUCLEOTIDE SEQUENCE</scope>
    <source>
        <strain evidence="5">CPCC 100929</strain>
    </source>
</reference>
<keyword evidence="1" id="KW-0645">Protease</keyword>
<dbReference type="RefSeq" id="WP_256119184.1">
    <property type="nucleotide sequence ID" value="NZ_WHSB02000008.1"/>
</dbReference>
<evidence type="ECO:0000256" key="2">
    <source>
        <dbReference type="ARBA" id="ARBA00022801"/>
    </source>
</evidence>
<proteinExistence type="predicted"/>
<dbReference type="InterPro" id="IPR038765">
    <property type="entry name" value="Papain-like_cys_pep_sf"/>
</dbReference>
<dbReference type="Gene3D" id="3.90.70.20">
    <property type="match status" value="1"/>
</dbReference>
<organism evidence="5 6">
    <name type="scientific">Shinella lacus</name>
    <dbReference type="NCBI Taxonomy" id="2654216"/>
    <lineage>
        <taxon>Bacteria</taxon>
        <taxon>Pseudomonadati</taxon>
        <taxon>Pseudomonadota</taxon>
        <taxon>Alphaproteobacteria</taxon>
        <taxon>Hyphomicrobiales</taxon>
        <taxon>Rhizobiaceae</taxon>
        <taxon>Shinella</taxon>
    </lineage>
</organism>
<dbReference type="Pfam" id="PF03543">
    <property type="entry name" value="Peptidase_C58"/>
    <property type="match status" value="1"/>
</dbReference>
<keyword evidence="3" id="KW-0788">Thiol protease</keyword>
<evidence type="ECO:0000313" key="6">
    <source>
        <dbReference type="Proteomes" id="UP000996601"/>
    </source>
</evidence>
<protein>
    <recommendedName>
        <fullName evidence="4">Peptidase C58 YopT-type domain-containing protein</fullName>
    </recommendedName>
</protein>
<keyword evidence="2" id="KW-0378">Hydrolase</keyword>
<evidence type="ECO:0000259" key="4">
    <source>
        <dbReference type="Pfam" id="PF03543"/>
    </source>
</evidence>
<dbReference type="EMBL" id="WHSB02000008">
    <property type="protein sequence ID" value="MCQ4632551.1"/>
    <property type="molecule type" value="Genomic_DNA"/>
</dbReference>
<sequence length="239" mass="26200">MGKSPTSDALDAFAKTVGGFRAYDFSQANAFKVIETDDPSQGKMYKMVLRNGQPMGGVCMTMCAFWVVFHAMQDKKGGSAFTKGRSVWDYLFNDGGLNTGAATNIVVEHHQSSGNQLIYFDNFMKKFGVELRNKSISGGQLPNAYMPLTAGTTDQAAALITSVNGYKMISLKKTNSGAGGGHAVSAWYDGSDALFMDPNYGEFWFPSKVALTTWFKFFWAKTYSKSYKSLRPRTYVAAA</sequence>
<dbReference type="InterPro" id="IPR006473">
    <property type="entry name" value="Peptidase_C58_Yopt"/>
</dbReference>
<accession>A0ABT1RBH9</accession>
<comment type="caution">
    <text evidence="5">The sequence shown here is derived from an EMBL/GenBank/DDBJ whole genome shotgun (WGS) entry which is preliminary data.</text>
</comment>
<evidence type="ECO:0000256" key="3">
    <source>
        <dbReference type="ARBA" id="ARBA00022807"/>
    </source>
</evidence>
<evidence type="ECO:0000256" key="1">
    <source>
        <dbReference type="ARBA" id="ARBA00022670"/>
    </source>
</evidence>
<gene>
    <name evidence="5" type="ORF">GB927_021080</name>
</gene>